<feature type="signal peptide" evidence="1">
    <location>
        <begin position="1"/>
        <end position="18"/>
    </location>
</feature>
<name>A0ABT2A7Y7_9BURK</name>
<evidence type="ECO:0000313" key="3">
    <source>
        <dbReference type="Proteomes" id="UP001205560"/>
    </source>
</evidence>
<sequence length="159" mass="16980">MKKNLLAILLFAPLCAFATDATTCATNKGTYLTGTITTSAKFQAATQTIQGVQVSHTIMYIKADQDGRSYQVAMDNVYASDYVKNSTSMPPSLAALTAGKRVEACGQKYSDGSGIHWVHNNCNATPTTSAPNGFLKTVSSSGSVSANLERSQAYCYLWN</sequence>
<organism evidence="2 3">
    <name type="scientific">Massilia norwichensis</name>
    <dbReference type="NCBI Taxonomy" id="1442366"/>
    <lineage>
        <taxon>Bacteria</taxon>
        <taxon>Pseudomonadati</taxon>
        <taxon>Pseudomonadota</taxon>
        <taxon>Betaproteobacteria</taxon>
        <taxon>Burkholderiales</taxon>
        <taxon>Oxalobacteraceae</taxon>
        <taxon>Telluria group</taxon>
        <taxon>Massilia</taxon>
    </lineage>
</organism>
<dbReference type="RefSeq" id="WP_258845709.1">
    <property type="nucleotide sequence ID" value="NZ_JANUGX010000012.1"/>
</dbReference>
<evidence type="ECO:0000313" key="2">
    <source>
        <dbReference type="EMBL" id="MCS0589935.1"/>
    </source>
</evidence>
<feature type="chain" id="PRO_5046153376" evidence="1">
    <location>
        <begin position="19"/>
        <end position="159"/>
    </location>
</feature>
<dbReference type="EMBL" id="JANUGX010000012">
    <property type="protein sequence ID" value="MCS0589935.1"/>
    <property type="molecule type" value="Genomic_DNA"/>
</dbReference>
<keyword evidence="1" id="KW-0732">Signal</keyword>
<comment type="caution">
    <text evidence="2">The sequence shown here is derived from an EMBL/GenBank/DDBJ whole genome shotgun (WGS) entry which is preliminary data.</text>
</comment>
<evidence type="ECO:0000256" key="1">
    <source>
        <dbReference type="SAM" id="SignalP"/>
    </source>
</evidence>
<accession>A0ABT2A7Y7</accession>
<protein>
    <submittedName>
        <fullName evidence="2">Uncharacterized protein</fullName>
    </submittedName>
</protein>
<reference evidence="2 3" key="1">
    <citation type="submission" date="2022-08" db="EMBL/GenBank/DDBJ databases">
        <title>Reclassification of Massilia species as members of the genera Telluria, Duganella, Pseudoduganella, Mokoshia gen. nov. and Zemynaea gen. nov. using orthogonal and non-orthogonal genome-based approaches.</title>
        <authorList>
            <person name="Bowman J.P."/>
        </authorList>
    </citation>
    <scope>NUCLEOTIDE SEQUENCE [LARGE SCALE GENOMIC DNA]</scope>
    <source>
        <strain evidence="2 3">LMG 28164</strain>
    </source>
</reference>
<dbReference type="Proteomes" id="UP001205560">
    <property type="component" value="Unassembled WGS sequence"/>
</dbReference>
<proteinExistence type="predicted"/>
<keyword evidence="3" id="KW-1185">Reference proteome</keyword>
<gene>
    <name evidence="2" type="ORF">NX782_12050</name>
</gene>